<evidence type="ECO:0000313" key="2">
    <source>
        <dbReference type="Proteomes" id="UP000189677"/>
    </source>
</evidence>
<dbReference type="Pfam" id="PF08962">
    <property type="entry name" value="Rv2632c-like"/>
    <property type="match status" value="1"/>
</dbReference>
<dbReference type="RefSeq" id="WP_078074634.1">
    <property type="nucleotide sequence ID" value="NZ_CP018047.1"/>
</dbReference>
<accession>A0A1U9QPA8</accession>
<gene>
    <name evidence="1" type="ORF">BBN63_07440</name>
</gene>
<dbReference type="EMBL" id="CP018047">
    <property type="protein sequence ID" value="AQU66108.1"/>
    <property type="molecule type" value="Genomic_DNA"/>
</dbReference>
<name>A0A1U9QPA8_STRNV</name>
<evidence type="ECO:0000313" key="1">
    <source>
        <dbReference type="EMBL" id="AQU66108.1"/>
    </source>
</evidence>
<organism evidence="1 2">
    <name type="scientific">Streptomyces niveus</name>
    <name type="common">Streptomyces spheroides</name>
    <dbReference type="NCBI Taxonomy" id="193462"/>
    <lineage>
        <taxon>Bacteria</taxon>
        <taxon>Bacillati</taxon>
        <taxon>Actinomycetota</taxon>
        <taxon>Actinomycetes</taxon>
        <taxon>Kitasatosporales</taxon>
        <taxon>Streptomycetaceae</taxon>
        <taxon>Streptomyces</taxon>
    </lineage>
</organism>
<protein>
    <recommendedName>
        <fullName evidence="3">DUF1876 domain-containing protein</fullName>
    </recommendedName>
</protein>
<dbReference type="AlphaFoldDB" id="A0A1U9QPA8"/>
<dbReference type="Gene3D" id="3.30.160.240">
    <property type="entry name" value="Rv1738"/>
    <property type="match status" value="1"/>
</dbReference>
<sequence>MTQQAAAVQGRTRTWNVRLDIFEEDKDTTAVYAVLDTGESELVIRTTAHRNPHDRPAPEIGDEYAAGRALRELGRRLLNAGATDAEDNAHR</sequence>
<evidence type="ECO:0008006" key="3">
    <source>
        <dbReference type="Google" id="ProtNLM"/>
    </source>
</evidence>
<proteinExistence type="predicted"/>
<dbReference type="InterPro" id="IPR015057">
    <property type="entry name" value="Rv2632c-like"/>
</dbReference>
<dbReference type="KEGG" id="snw:BBN63_07440"/>
<reference evidence="1 2" key="1">
    <citation type="submission" date="2016-11" db="EMBL/GenBank/DDBJ databases">
        <title>Complete genome sequence of Streptomyces niveus SCSIO 3406.</title>
        <authorList>
            <person name="Zhu Q."/>
            <person name="Cheng W."/>
            <person name="Song Y."/>
            <person name="Li Q."/>
            <person name="Ju J."/>
        </authorList>
    </citation>
    <scope>NUCLEOTIDE SEQUENCE [LARGE SCALE GENOMIC DNA]</scope>
    <source>
        <strain evidence="1 2">SCSIO 3406</strain>
    </source>
</reference>
<dbReference type="InterPro" id="IPR038070">
    <property type="entry name" value="Rv2632c-like_sf"/>
</dbReference>
<dbReference type="OrthoDB" id="4828144at2"/>
<dbReference type="SUPFAM" id="SSF143212">
    <property type="entry name" value="Rv2632c-like"/>
    <property type="match status" value="1"/>
</dbReference>
<dbReference type="Proteomes" id="UP000189677">
    <property type="component" value="Chromosome"/>
</dbReference>
<keyword evidence="2" id="KW-1185">Reference proteome</keyword>